<dbReference type="InterPro" id="IPR015931">
    <property type="entry name" value="Acnase/IPM_dHydase_lsu_aba_1/3"/>
</dbReference>
<protein>
    <submittedName>
        <fullName evidence="2">Uncharacterized protein</fullName>
    </submittedName>
</protein>
<sequence>MAQSVAKSLQVKIKRLANEHTDFTWFNVKTKNLIKHSRYLCIGMNIIEKILKVHSVDEKNEVIPGDIVEVRVDKVIMLDMVSVHPEFMNNPPKRPFDVSKVAV</sequence>
<organism evidence="2 3">
    <name type="scientific">Candidatus Marsarchaeota G1 archaeon OSP_D</name>
    <dbReference type="NCBI Taxonomy" id="1978155"/>
    <lineage>
        <taxon>Archaea</taxon>
        <taxon>Candidatus Marsarchaeota</taxon>
        <taxon>Candidatus Marsarchaeota group 1</taxon>
    </lineage>
</organism>
<comment type="caution">
    <text evidence="2">The sequence shown here is derived from an EMBL/GenBank/DDBJ whole genome shotgun (WGS) entry which is preliminary data.</text>
</comment>
<dbReference type="EMBL" id="NEXC01000183">
    <property type="protein sequence ID" value="PSN81695.1"/>
    <property type="molecule type" value="Genomic_DNA"/>
</dbReference>
<keyword evidence="1" id="KW-0408">Iron</keyword>
<evidence type="ECO:0000256" key="1">
    <source>
        <dbReference type="ARBA" id="ARBA00023004"/>
    </source>
</evidence>
<dbReference type="Proteomes" id="UP000240880">
    <property type="component" value="Unassembled WGS sequence"/>
</dbReference>
<accession>A0A2R6A5W0</accession>
<evidence type="ECO:0000313" key="3">
    <source>
        <dbReference type="Proteomes" id="UP000240880"/>
    </source>
</evidence>
<gene>
    <name evidence="2" type="ORF">B9Q01_10665</name>
</gene>
<proteinExistence type="predicted"/>
<feature type="non-terminal residue" evidence="2">
    <location>
        <position position="103"/>
    </location>
</feature>
<dbReference type="AlphaFoldDB" id="A0A2R6A5W0"/>
<name>A0A2R6A5W0_9ARCH</name>
<dbReference type="Gene3D" id="3.30.499.10">
    <property type="entry name" value="Aconitase, domain 3"/>
    <property type="match status" value="1"/>
</dbReference>
<evidence type="ECO:0000313" key="2">
    <source>
        <dbReference type="EMBL" id="PSN81695.1"/>
    </source>
</evidence>
<reference evidence="2 3" key="1">
    <citation type="submission" date="2017-04" db="EMBL/GenBank/DDBJ databases">
        <title>Novel microbial lineages endemic to geothermal iron-oxide mats fill important gaps in the evolutionary history of Archaea.</title>
        <authorList>
            <person name="Jay Z.J."/>
            <person name="Beam J.P."/>
            <person name="Dlakic M."/>
            <person name="Rusch D.B."/>
            <person name="Kozubal M.A."/>
            <person name="Inskeep W.P."/>
        </authorList>
    </citation>
    <scope>NUCLEOTIDE SEQUENCE [LARGE SCALE GENOMIC DNA]</scope>
    <source>
        <strain evidence="2">OSP_D</strain>
    </source>
</reference>